<dbReference type="EMBL" id="FNBI01000011">
    <property type="protein sequence ID" value="SDG08731.1"/>
    <property type="molecule type" value="Genomic_DNA"/>
</dbReference>
<sequence length="101" mass="10851">MTKTPWLVVGLFALAACGTKSDEPGDPGLRSDMPVRTVAYYVDHRTELADMEQVCAAWQASQRPVASWPAVVSGNCNNVNAAKTSISNQSEIDKLRKEAGA</sequence>
<gene>
    <name evidence="1" type="ORF">GQR91_18090</name>
    <name evidence="2" type="ORF">SAMN05216557_11139</name>
</gene>
<evidence type="ECO:0000313" key="4">
    <source>
        <dbReference type="Proteomes" id="UP000436801"/>
    </source>
</evidence>
<accession>A0A1G7RD69</accession>
<evidence type="ECO:0000313" key="2">
    <source>
        <dbReference type="EMBL" id="SDG08731.1"/>
    </source>
</evidence>
<dbReference type="Proteomes" id="UP000436801">
    <property type="component" value="Unassembled WGS sequence"/>
</dbReference>
<dbReference type="EMBL" id="WSUT01000006">
    <property type="protein sequence ID" value="MWC45529.1"/>
    <property type="molecule type" value="Genomic_DNA"/>
</dbReference>
<dbReference type="Proteomes" id="UP000323502">
    <property type="component" value="Unassembled WGS sequence"/>
</dbReference>
<dbReference type="PROSITE" id="PS51257">
    <property type="entry name" value="PROKAR_LIPOPROTEIN"/>
    <property type="match status" value="1"/>
</dbReference>
<dbReference type="RefSeq" id="WP_149683471.1">
    <property type="nucleotide sequence ID" value="NZ_FNBI01000011.1"/>
</dbReference>
<protein>
    <recommendedName>
        <fullName evidence="5">Lipoprotein</fullName>
    </recommendedName>
</protein>
<dbReference type="OrthoDB" id="7478302at2"/>
<reference evidence="2 3" key="1">
    <citation type="submission" date="2016-10" db="EMBL/GenBank/DDBJ databases">
        <authorList>
            <person name="Varghese N."/>
            <person name="Submissions S."/>
        </authorList>
    </citation>
    <scope>NUCLEOTIDE SEQUENCE [LARGE SCALE GENOMIC DNA]</scope>
    <source>
        <strain evidence="2 3">S7-754</strain>
    </source>
</reference>
<organism evidence="2 3">
    <name type="scientific">Sphingomonas carotinifaciens</name>
    <dbReference type="NCBI Taxonomy" id="1166323"/>
    <lineage>
        <taxon>Bacteria</taxon>
        <taxon>Pseudomonadati</taxon>
        <taxon>Pseudomonadota</taxon>
        <taxon>Alphaproteobacteria</taxon>
        <taxon>Sphingomonadales</taxon>
        <taxon>Sphingomonadaceae</taxon>
        <taxon>Sphingomonas</taxon>
    </lineage>
</organism>
<evidence type="ECO:0000313" key="1">
    <source>
        <dbReference type="EMBL" id="MWC45529.1"/>
    </source>
</evidence>
<proteinExistence type="predicted"/>
<keyword evidence="3" id="KW-1185">Reference proteome</keyword>
<dbReference type="AlphaFoldDB" id="A0A1G7RD69"/>
<evidence type="ECO:0000313" key="3">
    <source>
        <dbReference type="Proteomes" id="UP000323502"/>
    </source>
</evidence>
<evidence type="ECO:0008006" key="5">
    <source>
        <dbReference type="Google" id="ProtNLM"/>
    </source>
</evidence>
<reference evidence="1 4" key="2">
    <citation type="submission" date="2019-12" db="EMBL/GenBank/DDBJ databases">
        <authorList>
            <person name="Zheng J."/>
        </authorList>
    </citation>
    <scope>NUCLEOTIDE SEQUENCE [LARGE SCALE GENOMIC DNA]</scope>
    <source>
        <strain evidence="1 4">DSM 27347</strain>
    </source>
</reference>
<name>A0A1G7RD69_9SPHN</name>